<sequence length="243" mass="26580">MKNTKLLIAAIITALTLSIVSCNNKEPKDTSENPTESQQSITEETSDDIKEDTTTEDDSSQENNSTTQSENKSSEEKPKASSNNQTNTNNSQPKESNKNTSTEKPKTPKPATQTPAAPPKVETAEPQVYTNNSFGFSITFPASWKDKYTVKEDASGLYVAVKSPNSTNNYYGLLFAVIKKGPGLYEETFDTIPGGKRNFEAKGIPYVIGSTTGVPIPEDDPNYELWLKMYKESGAVTKTLKAL</sequence>
<evidence type="ECO:0000313" key="4">
    <source>
        <dbReference type="Proteomes" id="UP000184241"/>
    </source>
</evidence>
<dbReference type="AlphaFoldDB" id="A0A1M6BEA0"/>
<gene>
    <name evidence="3" type="ORF">SAMN02745941_03866</name>
</gene>
<evidence type="ECO:0000256" key="2">
    <source>
        <dbReference type="SAM" id="SignalP"/>
    </source>
</evidence>
<dbReference type="PROSITE" id="PS51257">
    <property type="entry name" value="PROKAR_LIPOPROTEIN"/>
    <property type="match status" value="1"/>
</dbReference>
<reference evidence="3 4" key="1">
    <citation type="submission" date="2016-11" db="EMBL/GenBank/DDBJ databases">
        <authorList>
            <person name="Jaros S."/>
            <person name="Januszkiewicz K."/>
            <person name="Wedrychowicz H."/>
        </authorList>
    </citation>
    <scope>NUCLEOTIDE SEQUENCE [LARGE SCALE GENOMIC DNA]</scope>
    <source>
        <strain evidence="3 4">DSM 6191</strain>
    </source>
</reference>
<dbReference type="EMBL" id="FQXU01000014">
    <property type="protein sequence ID" value="SHI47070.1"/>
    <property type="molecule type" value="Genomic_DNA"/>
</dbReference>
<feature type="chain" id="PRO_5038719123" evidence="2">
    <location>
        <begin position="25"/>
        <end position="243"/>
    </location>
</feature>
<feature type="compositionally biased region" description="Polar residues" evidence="1">
    <location>
        <begin position="32"/>
        <end position="41"/>
    </location>
</feature>
<feature type="compositionally biased region" description="Basic and acidic residues" evidence="1">
    <location>
        <begin position="95"/>
        <end position="106"/>
    </location>
</feature>
<evidence type="ECO:0000313" key="3">
    <source>
        <dbReference type="EMBL" id="SHI47070.1"/>
    </source>
</evidence>
<feature type="compositionally biased region" description="Low complexity" evidence="1">
    <location>
        <begin position="81"/>
        <end position="92"/>
    </location>
</feature>
<dbReference type="Proteomes" id="UP000184241">
    <property type="component" value="Unassembled WGS sequence"/>
</dbReference>
<proteinExistence type="predicted"/>
<name>A0A1M6BEA0_9CLOT</name>
<evidence type="ECO:0000256" key="1">
    <source>
        <dbReference type="SAM" id="MobiDB-lite"/>
    </source>
</evidence>
<protein>
    <submittedName>
        <fullName evidence="3">Uncharacterized protein</fullName>
    </submittedName>
</protein>
<feature type="region of interest" description="Disordered" evidence="1">
    <location>
        <begin position="25"/>
        <end position="122"/>
    </location>
</feature>
<organism evidence="3 4">
    <name type="scientific">Clostridium intestinale DSM 6191</name>
    <dbReference type="NCBI Taxonomy" id="1121320"/>
    <lineage>
        <taxon>Bacteria</taxon>
        <taxon>Bacillati</taxon>
        <taxon>Bacillota</taxon>
        <taxon>Clostridia</taxon>
        <taxon>Eubacteriales</taxon>
        <taxon>Clostridiaceae</taxon>
        <taxon>Clostridium</taxon>
    </lineage>
</organism>
<dbReference type="RefSeq" id="WP_073022222.1">
    <property type="nucleotide sequence ID" value="NZ_FQXU01000014.1"/>
</dbReference>
<keyword evidence="2" id="KW-0732">Signal</keyword>
<accession>A0A1M6BEA0</accession>
<feature type="signal peptide" evidence="2">
    <location>
        <begin position="1"/>
        <end position="24"/>
    </location>
</feature>